<dbReference type="Proteomes" id="UP000251241">
    <property type="component" value="Unassembled WGS sequence"/>
</dbReference>
<proteinExistence type="predicted"/>
<dbReference type="RefSeq" id="WP_088162420.1">
    <property type="nucleotide sequence ID" value="NZ_CP069793.1"/>
</dbReference>
<reference evidence="1 2" key="1">
    <citation type="submission" date="2018-06" db="EMBL/GenBank/DDBJ databases">
        <authorList>
            <consortium name="Pathogen Informatics"/>
            <person name="Doyle S."/>
        </authorList>
    </citation>
    <scope>NUCLEOTIDE SEQUENCE [LARGE SCALE GENOMIC DNA]</scope>
    <source>
        <strain evidence="1 2">NCTC11343</strain>
    </source>
</reference>
<dbReference type="AlphaFoldDB" id="A0A2X2JE19"/>
<organism evidence="1 2">
    <name type="scientific">Sphingobacterium multivorum</name>
    <dbReference type="NCBI Taxonomy" id="28454"/>
    <lineage>
        <taxon>Bacteria</taxon>
        <taxon>Pseudomonadati</taxon>
        <taxon>Bacteroidota</taxon>
        <taxon>Sphingobacteriia</taxon>
        <taxon>Sphingobacteriales</taxon>
        <taxon>Sphingobacteriaceae</taxon>
        <taxon>Sphingobacterium</taxon>
    </lineage>
</organism>
<evidence type="ECO:0000313" key="2">
    <source>
        <dbReference type="Proteomes" id="UP000251241"/>
    </source>
</evidence>
<dbReference type="GeneID" id="97179499"/>
<name>A0A2X2JE19_SPHMU</name>
<evidence type="ECO:0000313" key="1">
    <source>
        <dbReference type="EMBL" id="SPZ92552.1"/>
    </source>
</evidence>
<gene>
    <name evidence="1" type="ORF">NCTC11343_04575</name>
</gene>
<sequence length="203" mass="22232">MSEITHQILDKKSIVKQVIIAFIVGTVLLVSAVLPAEYGIDPLGIGKATGFIKLYVPKGEEKSASSAEAHKVITLANVGSGPDVARPSAADNPPPATQLADRADEVNVLVPAGKGLEYKVNMLKYGALRYEWSTDKGELYFDFHGEVKGYNNYFESYTIAYSNNVAGSFLAPYEGPQGWYFKNYTTEDITVNIKLKGQYLLKQ</sequence>
<protein>
    <submittedName>
        <fullName evidence="1">Uncharacterized protein</fullName>
    </submittedName>
</protein>
<accession>A0A2X2JE19</accession>
<dbReference type="EMBL" id="UAUU01000011">
    <property type="protein sequence ID" value="SPZ92552.1"/>
    <property type="molecule type" value="Genomic_DNA"/>
</dbReference>